<dbReference type="Proteomes" id="UP000022910">
    <property type="component" value="Unassembled WGS sequence"/>
</dbReference>
<accession>A0A015KR11</accession>
<evidence type="ECO:0000313" key="2">
    <source>
        <dbReference type="EMBL" id="EXX62261.1"/>
    </source>
</evidence>
<proteinExistence type="predicted"/>
<evidence type="ECO:0008006" key="4">
    <source>
        <dbReference type="Google" id="ProtNLM"/>
    </source>
</evidence>
<dbReference type="InterPro" id="IPR021109">
    <property type="entry name" value="Peptidase_aspartic_dom_sf"/>
</dbReference>
<sequence>MNDRKTTAMRAELEIENQIVSVIIDTGAAITNGEKIEALGKARIIIRYEDELEIEKEVEVIDSSEEDLILGNDIWKKLNVSIDFENKEMRIERHEETIVIPINYEKSPEEFEDPESSSDEEEYESDNERTKHKVYQTFK</sequence>
<keyword evidence="3" id="KW-1185">Reference proteome</keyword>
<reference evidence="2 3" key="1">
    <citation type="submission" date="2014-02" db="EMBL/GenBank/DDBJ databases">
        <title>Single nucleus genome sequencing reveals high similarity among nuclei of an endomycorrhizal fungus.</title>
        <authorList>
            <person name="Lin K."/>
            <person name="Geurts R."/>
            <person name="Zhang Z."/>
            <person name="Limpens E."/>
            <person name="Saunders D.G."/>
            <person name="Mu D."/>
            <person name="Pang E."/>
            <person name="Cao H."/>
            <person name="Cha H."/>
            <person name="Lin T."/>
            <person name="Zhou Q."/>
            <person name="Shang Y."/>
            <person name="Li Y."/>
            <person name="Ivanov S."/>
            <person name="Sharma T."/>
            <person name="Velzen R.V."/>
            <person name="Ruijter N.D."/>
            <person name="Aanen D.K."/>
            <person name="Win J."/>
            <person name="Kamoun S."/>
            <person name="Bisseling T."/>
            <person name="Huang S."/>
        </authorList>
    </citation>
    <scope>NUCLEOTIDE SEQUENCE [LARGE SCALE GENOMIC DNA]</scope>
    <source>
        <strain evidence="3">DAOM197198w</strain>
    </source>
</reference>
<feature type="compositionally biased region" description="Basic residues" evidence="1">
    <location>
        <begin position="130"/>
        <end position="139"/>
    </location>
</feature>
<evidence type="ECO:0000313" key="3">
    <source>
        <dbReference type="Proteomes" id="UP000022910"/>
    </source>
</evidence>
<evidence type="ECO:0000256" key="1">
    <source>
        <dbReference type="SAM" id="MobiDB-lite"/>
    </source>
</evidence>
<dbReference type="HOGENOM" id="CLU_153373_0_0_1"/>
<dbReference type="SUPFAM" id="SSF50630">
    <property type="entry name" value="Acid proteases"/>
    <property type="match status" value="1"/>
</dbReference>
<feature type="compositionally biased region" description="Acidic residues" evidence="1">
    <location>
        <begin position="110"/>
        <end position="125"/>
    </location>
</feature>
<feature type="region of interest" description="Disordered" evidence="1">
    <location>
        <begin position="103"/>
        <end position="139"/>
    </location>
</feature>
<protein>
    <recommendedName>
        <fullName evidence="4">Gag-pol fusion protein</fullName>
    </recommendedName>
</protein>
<name>A0A015KR11_RHIIW</name>
<dbReference type="Gene3D" id="2.40.70.10">
    <property type="entry name" value="Acid Proteases"/>
    <property type="match status" value="1"/>
</dbReference>
<comment type="caution">
    <text evidence="2">The sequence shown here is derived from an EMBL/GenBank/DDBJ whole genome shotgun (WGS) entry which is preliminary data.</text>
</comment>
<dbReference type="EMBL" id="JEMT01024789">
    <property type="protein sequence ID" value="EXX62261.1"/>
    <property type="molecule type" value="Genomic_DNA"/>
</dbReference>
<dbReference type="AlphaFoldDB" id="A0A015KR11"/>
<organism evidence="2 3">
    <name type="scientific">Rhizophagus irregularis (strain DAOM 197198w)</name>
    <name type="common">Glomus intraradices</name>
    <dbReference type="NCBI Taxonomy" id="1432141"/>
    <lineage>
        <taxon>Eukaryota</taxon>
        <taxon>Fungi</taxon>
        <taxon>Fungi incertae sedis</taxon>
        <taxon>Mucoromycota</taxon>
        <taxon>Glomeromycotina</taxon>
        <taxon>Glomeromycetes</taxon>
        <taxon>Glomerales</taxon>
        <taxon>Glomeraceae</taxon>
        <taxon>Rhizophagus</taxon>
    </lineage>
</organism>
<gene>
    <name evidence="2" type="ORF">RirG_163430</name>
</gene>